<dbReference type="Pfam" id="PF13524">
    <property type="entry name" value="Glyco_trans_1_2"/>
    <property type="match status" value="1"/>
</dbReference>
<feature type="domain" description="Spore protein YkvP/CgeB glycosyl transferase-like" evidence="1">
    <location>
        <begin position="189"/>
        <end position="288"/>
    </location>
</feature>
<protein>
    <recommendedName>
        <fullName evidence="1">Spore protein YkvP/CgeB glycosyl transferase-like domain-containing protein</fullName>
    </recommendedName>
</protein>
<evidence type="ECO:0000313" key="5">
    <source>
        <dbReference type="Proteomes" id="UP001054892"/>
    </source>
</evidence>
<dbReference type="Proteomes" id="UP001054892">
    <property type="component" value="Unassembled WGS sequence"/>
</dbReference>
<dbReference type="Gene3D" id="3.40.50.2000">
    <property type="entry name" value="Glycogen Phosphorylase B"/>
    <property type="match status" value="1"/>
</dbReference>
<evidence type="ECO:0000313" key="3">
    <source>
        <dbReference type="EMBL" id="GJN52865.1"/>
    </source>
</evidence>
<evidence type="ECO:0000313" key="2">
    <source>
        <dbReference type="EMBL" id="BCG27360.1"/>
    </source>
</evidence>
<gene>
    <name evidence="2" type="ORF">TUM18999_55510</name>
    <name evidence="3" type="ORF">TUM20286_26170</name>
</gene>
<dbReference type="Proteomes" id="UP000509383">
    <property type="component" value="Chromosome"/>
</dbReference>
<reference evidence="2 4" key="1">
    <citation type="submission" date="2020-05" db="EMBL/GenBank/DDBJ databases">
        <title>Characterization of novel class B3 metallo-beta-lactamase from novel Pseudomonas species.</title>
        <authorList>
            <person name="Yamada K."/>
            <person name="Aoki K."/>
            <person name="Ishii Y."/>
        </authorList>
    </citation>
    <scope>NUCLEOTIDE SEQUENCE [LARGE SCALE GENOMIC DNA]</scope>
    <source>
        <strain evidence="2 4">TUM18999</strain>
        <strain evidence="3 5">TUM20286</strain>
    </source>
</reference>
<evidence type="ECO:0000313" key="4">
    <source>
        <dbReference type="Proteomes" id="UP000509383"/>
    </source>
</evidence>
<proteinExistence type="predicted"/>
<organism evidence="2 4">
    <name type="scientific">Pseudomonas tohonis</name>
    <dbReference type="NCBI Taxonomy" id="2725477"/>
    <lineage>
        <taxon>Bacteria</taxon>
        <taxon>Pseudomonadati</taxon>
        <taxon>Pseudomonadota</taxon>
        <taxon>Gammaproteobacteria</taxon>
        <taxon>Pseudomonadales</taxon>
        <taxon>Pseudomonadaceae</taxon>
        <taxon>Pseudomonas</taxon>
    </lineage>
</organism>
<dbReference type="EMBL" id="AP023189">
    <property type="protein sequence ID" value="BCG27360.1"/>
    <property type="molecule type" value="Genomic_DNA"/>
</dbReference>
<sequence>MKVLALSSARREPDISCVYEELGRFVDLDLKLLSKDEQRNLKQFFRGLDLAKYDRVLIDLHFKNIAKQAHVLRQIPGLLLYEEDACQNYLDSSRWRGRFSRFYRSLPNARMIVTGAGTAEKLKAEGFNANFIPKGYDPRMVRSEVVERDIELGFIGRTASAAYAGRKALLDQLVEHEPVQLLRTEPGRPYWEMLNRIKFFISADVGLGEYMAKNFEAMASGCVLFAWRQGIEERAIGLRDGIDLVLYSDVEELRTRLADLRSDSKQALSISESGRRFVKEHLSHVRLARHMFAVINEPWPSFQPPSLWRMLRERLSSNVSRFR</sequence>
<keyword evidence="5" id="KW-1185">Reference proteome</keyword>
<evidence type="ECO:0000259" key="1">
    <source>
        <dbReference type="Pfam" id="PF13524"/>
    </source>
</evidence>
<accession>A0A6J4ECM0</accession>
<dbReference type="InterPro" id="IPR055259">
    <property type="entry name" value="YkvP/CgeB_Glyco_trans-like"/>
</dbReference>
<name>A0A6J4ECM0_9PSED</name>
<dbReference type="AlphaFoldDB" id="A0A6J4ECM0"/>
<dbReference type="SUPFAM" id="SSF53756">
    <property type="entry name" value="UDP-Glycosyltransferase/glycogen phosphorylase"/>
    <property type="match status" value="1"/>
</dbReference>
<dbReference type="KEGG" id="ptw:TUM18999_55510"/>
<dbReference type="EMBL" id="BQKM01000005">
    <property type="protein sequence ID" value="GJN52865.1"/>
    <property type="molecule type" value="Genomic_DNA"/>
</dbReference>